<organism evidence="8 9">
    <name type="scientific">Mycolicibacterium rutilum</name>
    <name type="common">Mycobacterium rutilum</name>
    <dbReference type="NCBI Taxonomy" id="370526"/>
    <lineage>
        <taxon>Bacteria</taxon>
        <taxon>Bacillati</taxon>
        <taxon>Actinomycetota</taxon>
        <taxon>Actinomycetes</taxon>
        <taxon>Mycobacteriales</taxon>
        <taxon>Mycobacteriaceae</taxon>
        <taxon>Mycolicibacterium</taxon>
    </lineage>
</organism>
<proteinExistence type="inferred from homology"/>
<evidence type="ECO:0000256" key="2">
    <source>
        <dbReference type="ARBA" id="ARBA00006679"/>
    </source>
</evidence>
<evidence type="ECO:0000313" key="8">
    <source>
        <dbReference type="EMBL" id="SEH55834.1"/>
    </source>
</evidence>
<dbReference type="PANTHER" id="PTHR33452">
    <property type="entry name" value="OXIDOREDUCTASE CATD-RELATED"/>
    <property type="match status" value="1"/>
</dbReference>
<sequence length="177" mass="17804">MDTATSRPTSAVELHADVVDAGILFLRIVFGGLLTAAGLQKLFGWFGGQGLTATGAMFADLGYRPGMFFAAVAGTLEAVGGTLLLLGLFTPLACAIVLGVMINAASVTWSGGLFGPTGYQMALLYATAAVAIACTGAGRLALDTGRAWHREGAAWAAASIGLGVASAVGVLLLKTVL</sequence>
<evidence type="ECO:0000256" key="4">
    <source>
        <dbReference type="ARBA" id="ARBA00022692"/>
    </source>
</evidence>
<dbReference type="InterPro" id="IPR051907">
    <property type="entry name" value="DoxX-like_oxidoreductase"/>
</dbReference>
<feature type="transmembrane region" description="Helical" evidence="7">
    <location>
        <begin position="122"/>
        <end position="142"/>
    </location>
</feature>
<keyword evidence="9" id="KW-1185">Reference proteome</keyword>
<evidence type="ECO:0000256" key="3">
    <source>
        <dbReference type="ARBA" id="ARBA00022475"/>
    </source>
</evidence>
<feature type="transmembrane region" description="Helical" evidence="7">
    <location>
        <begin position="24"/>
        <end position="46"/>
    </location>
</feature>
<dbReference type="EMBL" id="LT629971">
    <property type="protein sequence ID" value="SEH55834.1"/>
    <property type="molecule type" value="Genomic_DNA"/>
</dbReference>
<keyword evidence="5 7" id="KW-1133">Transmembrane helix</keyword>
<evidence type="ECO:0000256" key="7">
    <source>
        <dbReference type="SAM" id="Phobius"/>
    </source>
</evidence>
<keyword evidence="6 7" id="KW-0472">Membrane</keyword>
<dbReference type="GO" id="GO:0005886">
    <property type="term" value="C:plasma membrane"/>
    <property type="evidence" value="ECO:0007669"/>
    <property type="project" value="UniProtKB-SubCell"/>
</dbReference>
<dbReference type="InterPro" id="IPR032808">
    <property type="entry name" value="DoxX"/>
</dbReference>
<dbReference type="Proteomes" id="UP000182915">
    <property type="component" value="Chromosome I"/>
</dbReference>
<keyword evidence="4 7" id="KW-0812">Transmembrane</keyword>
<evidence type="ECO:0000256" key="1">
    <source>
        <dbReference type="ARBA" id="ARBA00004651"/>
    </source>
</evidence>
<keyword evidence="3" id="KW-1003">Cell membrane</keyword>
<gene>
    <name evidence="8" type="ORF">SAMN04489835_1409</name>
</gene>
<dbReference type="AlphaFoldDB" id="A0A1H6J1D5"/>
<evidence type="ECO:0000256" key="5">
    <source>
        <dbReference type="ARBA" id="ARBA00022989"/>
    </source>
</evidence>
<protein>
    <submittedName>
        <fullName evidence="8">Putative oxidoreductase</fullName>
    </submittedName>
</protein>
<accession>A0A1H6J1D5</accession>
<comment type="similarity">
    <text evidence="2">Belongs to the DoxX family.</text>
</comment>
<name>A0A1H6J1D5_MYCRU</name>
<reference evidence="9" key="1">
    <citation type="submission" date="2016-10" db="EMBL/GenBank/DDBJ databases">
        <authorList>
            <person name="Varghese N."/>
            <person name="Submissions S."/>
        </authorList>
    </citation>
    <scope>NUCLEOTIDE SEQUENCE [LARGE SCALE GENOMIC DNA]</scope>
    <source>
        <strain evidence="9">DSM 45405</strain>
    </source>
</reference>
<dbReference type="OrthoDB" id="346004at2"/>
<evidence type="ECO:0000313" key="9">
    <source>
        <dbReference type="Proteomes" id="UP000182915"/>
    </source>
</evidence>
<feature type="transmembrane region" description="Helical" evidence="7">
    <location>
        <begin position="154"/>
        <end position="173"/>
    </location>
</feature>
<comment type="subcellular location">
    <subcellularLocation>
        <location evidence="1">Cell membrane</location>
        <topology evidence="1">Multi-pass membrane protein</topology>
    </subcellularLocation>
</comment>
<dbReference type="PANTHER" id="PTHR33452:SF1">
    <property type="entry name" value="INNER MEMBRANE PROTEIN YPHA-RELATED"/>
    <property type="match status" value="1"/>
</dbReference>
<evidence type="ECO:0000256" key="6">
    <source>
        <dbReference type="ARBA" id="ARBA00023136"/>
    </source>
</evidence>
<dbReference type="Pfam" id="PF07681">
    <property type="entry name" value="DoxX"/>
    <property type="match status" value="1"/>
</dbReference>
<dbReference type="RefSeq" id="WP_083406547.1">
    <property type="nucleotide sequence ID" value="NZ_LT629971.1"/>
</dbReference>